<sequence length="193" mass="21410">MSPNGRLTKELNEVGKVDPTSGVRAVAVIGSNSRELKGTINGPTGTCYEGGVFKIDISIPKQYPFEPPKMKFTTKIWHPNISSQTGAICLDILKDQWSPALTIKTALLSLQALLTSPEPSDPQDAEVAKMYISDRKKFEKTAKFWTDSYAKAIDEEEIINRIKEMGFDRESAKNALEKHEYDESAAVNELLGM</sequence>
<reference evidence="10 11" key="1">
    <citation type="submission" date="2016-09" db="EMBL/GenBank/DDBJ databases">
        <title>Extensive genetic diversity and differential bi-allelic expression allows diatom success in the polar Southern Ocean.</title>
        <authorList>
            <consortium name="DOE Joint Genome Institute"/>
            <person name="Mock T."/>
            <person name="Otillar R.P."/>
            <person name="Strauss J."/>
            <person name="Dupont C."/>
            <person name="Frickenhaus S."/>
            <person name="Maumus F."/>
            <person name="Mcmullan M."/>
            <person name="Sanges R."/>
            <person name="Schmutz J."/>
            <person name="Toseland A."/>
            <person name="Valas R."/>
            <person name="Veluchamy A."/>
            <person name="Ward B.J."/>
            <person name="Allen A."/>
            <person name="Barry K."/>
            <person name="Falciatore A."/>
            <person name="Ferrante M."/>
            <person name="Fortunato A.E."/>
            <person name="Gloeckner G."/>
            <person name="Gruber A."/>
            <person name="Hipkin R."/>
            <person name="Janech M."/>
            <person name="Kroth P."/>
            <person name="Leese F."/>
            <person name="Lindquist E."/>
            <person name="Lyon B.R."/>
            <person name="Martin J."/>
            <person name="Mayer C."/>
            <person name="Parker M."/>
            <person name="Quesneville H."/>
            <person name="Raymond J."/>
            <person name="Uhlig C."/>
            <person name="Valentin K.U."/>
            <person name="Worden A.Z."/>
            <person name="Armbrust E.V."/>
            <person name="Bowler C."/>
            <person name="Green B."/>
            <person name="Moulton V."/>
            <person name="Van Oosterhout C."/>
            <person name="Grigoriev I."/>
        </authorList>
    </citation>
    <scope>NUCLEOTIDE SEQUENCE [LARGE SCALE GENOMIC DNA]</scope>
    <source>
        <strain evidence="10 11">CCMP1102</strain>
    </source>
</reference>
<comment type="similarity">
    <text evidence="7">Belongs to the ubiquitin-conjugating enzyme family.</text>
</comment>
<dbReference type="PROSITE" id="PS00183">
    <property type="entry name" value="UBC_1"/>
    <property type="match status" value="1"/>
</dbReference>
<organism evidence="10 11">
    <name type="scientific">Fragilariopsis cylindrus CCMP1102</name>
    <dbReference type="NCBI Taxonomy" id="635003"/>
    <lineage>
        <taxon>Eukaryota</taxon>
        <taxon>Sar</taxon>
        <taxon>Stramenopiles</taxon>
        <taxon>Ochrophyta</taxon>
        <taxon>Bacillariophyta</taxon>
        <taxon>Bacillariophyceae</taxon>
        <taxon>Bacillariophycidae</taxon>
        <taxon>Bacillariales</taxon>
        <taxon>Bacillariaceae</taxon>
        <taxon>Fragilariopsis</taxon>
    </lineage>
</organism>
<keyword evidence="11" id="KW-1185">Reference proteome</keyword>
<accession>A0A1E7FQV8</accession>
<dbReference type="SUPFAM" id="SSF46934">
    <property type="entry name" value="UBA-like"/>
    <property type="match status" value="1"/>
</dbReference>
<evidence type="ECO:0000256" key="1">
    <source>
        <dbReference type="ARBA" id="ARBA00012486"/>
    </source>
</evidence>
<keyword evidence="2" id="KW-0808">Transferase</keyword>
<keyword evidence="4 7" id="KW-0833">Ubl conjugation pathway</keyword>
<dbReference type="InterPro" id="IPR016135">
    <property type="entry name" value="UBQ-conjugating_enzyme/RWD"/>
</dbReference>
<protein>
    <recommendedName>
        <fullName evidence="1">E2 ubiquitin-conjugating enzyme</fullName>
        <ecNumber evidence="1">2.3.2.23</ecNumber>
    </recommendedName>
</protein>
<dbReference type="SMART" id="SM00212">
    <property type="entry name" value="UBCc"/>
    <property type="match status" value="1"/>
</dbReference>
<evidence type="ECO:0000256" key="5">
    <source>
        <dbReference type="ARBA" id="ARBA00022840"/>
    </source>
</evidence>
<dbReference type="FunCoup" id="A0A1E7FQV8">
    <property type="interactions" value="498"/>
</dbReference>
<dbReference type="FunFam" id="3.10.110.10:FF:000037">
    <property type="entry name" value="ubiquitin-conjugating enzyme E2 27"/>
    <property type="match status" value="1"/>
</dbReference>
<keyword evidence="5 7" id="KW-0067">ATP-binding</keyword>
<evidence type="ECO:0000256" key="6">
    <source>
        <dbReference type="PROSITE-ProRule" id="PRU10133"/>
    </source>
</evidence>
<evidence type="ECO:0000256" key="3">
    <source>
        <dbReference type="ARBA" id="ARBA00022741"/>
    </source>
</evidence>
<keyword evidence="3 7" id="KW-0547">Nucleotide-binding</keyword>
<dbReference type="AlphaFoldDB" id="A0A1E7FQV8"/>
<dbReference type="Pfam" id="PF00627">
    <property type="entry name" value="UBA"/>
    <property type="match status" value="1"/>
</dbReference>
<evidence type="ECO:0000256" key="7">
    <source>
        <dbReference type="RuleBase" id="RU362109"/>
    </source>
</evidence>
<feature type="domain" description="UBA" evidence="8">
    <location>
        <begin position="152"/>
        <end position="193"/>
    </location>
</feature>
<dbReference type="InterPro" id="IPR023313">
    <property type="entry name" value="UBQ-conjugating_AS"/>
</dbReference>
<dbReference type="Gene3D" id="1.10.8.10">
    <property type="entry name" value="DNA helicase RuvA subunit, C-terminal domain"/>
    <property type="match status" value="1"/>
</dbReference>
<evidence type="ECO:0000256" key="2">
    <source>
        <dbReference type="ARBA" id="ARBA00022679"/>
    </source>
</evidence>
<dbReference type="Gene3D" id="3.10.110.10">
    <property type="entry name" value="Ubiquitin Conjugating Enzyme"/>
    <property type="match status" value="1"/>
</dbReference>
<evidence type="ECO:0000256" key="4">
    <source>
        <dbReference type="ARBA" id="ARBA00022786"/>
    </source>
</evidence>
<feature type="active site" description="Glycyl thioester intermediate" evidence="6">
    <location>
        <position position="89"/>
    </location>
</feature>
<dbReference type="InParanoid" id="A0A1E7FQV8"/>
<name>A0A1E7FQV8_9STRA</name>
<evidence type="ECO:0000313" key="10">
    <source>
        <dbReference type="EMBL" id="OEU20494.1"/>
    </source>
</evidence>
<dbReference type="InterPro" id="IPR015940">
    <property type="entry name" value="UBA"/>
</dbReference>
<dbReference type="PANTHER" id="PTHR24068">
    <property type="entry name" value="UBIQUITIN-CONJUGATING ENZYME E2"/>
    <property type="match status" value="1"/>
</dbReference>
<dbReference type="EC" id="2.3.2.23" evidence="1"/>
<dbReference type="SUPFAM" id="SSF54495">
    <property type="entry name" value="UBC-like"/>
    <property type="match status" value="1"/>
</dbReference>
<evidence type="ECO:0000259" key="8">
    <source>
        <dbReference type="PROSITE" id="PS50030"/>
    </source>
</evidence>
<dbReference type="EMBL" id="KV784354">
    <property type="protein sequence ID" value="OEU20494.1"/>
    <property type="molecule type" value="Genomic_DNA"/>
</dbReference>
<dbReference type="GO" id="GO:0061631">
    <property type="term" value="F:ubiquitin conjugating enzyme activity"/>
    <property type="evidence" value="ECO:0007669"/>
    <property type="project" value="UniProtKB-EC"/>
</dbReference>
<evidence type="ECO:0000313" key="11">
    <source>
        <dbReference type="Proteomes" id="UP000095751"/>
    </source>
</evidence>
<dbReference type="CDD" id="cd23800">
    <property type="entry name" value="UBCc_UBE2K"/>
    <property type="match status" value="1"/>
</dbReference>
<dbReference type="GO" id="GO:0005524">
    <property type="term" value="F:ATP binding"/>
    <property type="evidence" value="ECO:0007669"/>
    <property type="project" value="UniProtKB-UniRule"/>
</dbReference>
<dbReference type="InterPro" id="IPR000608">
    <property type="entry name" value="UBC"/>
</dbReference>
<evidence type="ECO:0000259" key="9">
    <source>
        <dbReference type="PROSITE" id="PS50127"/>
    </source>
</evidence>
<dbReference type="Pfam" id="PF00179">
    <property type="entry name" value="UQ_con"/>
    <property type="match status" value="1"/>
</dbReference>
<proteinExistence type="inferred from homology"/>
<dbReference type="InterPro" id="IPR009060">
    <property type="entry name" value="UBA-like_sf"/>
</dbReference>
<gene>
    <name evidence="10" type="ORF">FRACYDRAFT_205809</name>
</gene>
<dbReference type="KEGG" id="fcy:FRACYDRAFT_205809"/>
<feature type="domain" description="UBC core" evidence="9">
    <location>
        <begin position="2"/>
        <end position="151"/>
    </location>
</feature>
<dbReference type="PROSITE" id="PS50127">
    <property type="entry name" value="UBC_2"/>
    <property type="match status" value="1"/>
</dbReference>
<dbReference type="OrthoDB" id="7851174at2759"/>
<dbReference type="PROSITE" id="PS50030">
    <property type="entry name" value="UBA"/>
    <property type="match status" value="1"/>
</dbReference>
<dbReference type="Proteomes" id="UP000095751">
    <property type="component" value="Unassembled WGS sequence"/>
</dbReference>
<dbReference type="SMART" id="SM00165">
    <property type="entry name" value="UBA"/>
    <property type="match status" value="1"/>
</dbReference>